<feature type="domain" description="DNA topoisomerase I catalytic core eukaryotic-type" evidence="7">
    <location>
        <begin position="100"/>
        <end position="306"/>
    </location>
</feature>
<dbReference type="EMBL" id="CP003349">
    <property type="protein sequence ID" value="AFD06342.1"/>
    <property type="molecule type" value="Genomic_DNA"/>
</dbReference>
<dbReference type="HOGENOM" id="CLU_046978_1_1_10"/>
<evidence type="ECO:0000256" key="1">
    <source>
        <dbReference type="ARBA" id="ARBA00000213"/>
    </source>
</evidence>
<dbReference type="SUPFAM" id="SSF55869">
    <property type="entry name" value="DNA topoisomerase I domain"/>
    <property type="match status" value="1"/>
</dbReference>
<evidence type="ECO:0000256" key="4">
    <source>
        <dbReference type="ARBA" id="ARBA00023029"/>
    </source>
</evidence>
<dbReference type="Pfam" id="PF01028">
    <property type="entry name" value="Topoisom_I"/>
    <property type="match status" value="1"/>
</dbReference>
<accession>H8KVG2</accession>
<evidence type="ECO:0000313" key="10">
    <source>
        <dbReference type="Proteomes" id="UP000007590"/>
    </source>
</evidence>
<dbReference type="Gene3D" id="3.30.66.10">
    <property type="entry name" value="DNA topoisomerase I domain"/>
    <property type="match status" value="1"/>
</dbReference>
<organism evidence="9 10">
    <name type="scientific">Solitalea canadensis (strain ATCC 29591 / DSM 3403 / JCM 21819 / LMG 8368 / NBRC 15130 / NCIMB 12057 / USAM 9D)</name>
    <name type="common">Flexibacter canadensis</name>
    <dbReference type="NCBI Taxonomy" id="929556"/>
    <lineage>
        <taxon>Bacteria</taxon>
        <taxon>Pseudomonadati</taxon>
        <taxon>Bacteroidota</taxon>
        <taxon>Sphingobacteriia</taxon>
        <taxon>Sphingobacteriales</taxon>
        <taxon>Sphingobacteriaceae</taxon>
        <taxon>Solitalea</taxon>
    </lineage>
</organism>
<feature type="domain" description="DNA topoisomerase IB N-terminal" evidence="8">
    <location>
        <begin position="37"/>
        <end position="83"/>
    </location>
</feature>
<evidence type="ECO:0000259" key="8">
    <source>
        <dbReference type="Pfam" id="PF21338"/>
    </source>
</evidence>
<evidence type="ECO:0000313" key="9">
    <source>
        <dbReference type="EMBL" id="AFD06342.1"/>
    </source>
</evidence>
<comment type="similarity">
    <text evidence="2">Belongs to the type IB topoisomerase family.</text>
</comment>
<evidence type="ECO:0000256" key="5">
    <source>
        <dbReference type="ARBA" id="ARBA00023125"/>
    </source>
</evidence>
<dbReference type="Gene3D" id="1.10.132.120">
    <property type="match status" value="1"/>
</dbReference>
<evidence type="ECO:0000256" key="6">
    <source>
        <dbReference type="ARBA" id="ARBA00023235"/>
    </source>
</evidence>
<dbReference type="Proteomes" id="UP000007590">
    <property type="component" value="Chromosome"/>
</dbReference>
<sequence length="352" mass="40661">MKKELSDLRAEARQMKLIYVTDKTIGYSRLLVKNAVTFFDCDGHEITDEDTLKRLRGLVLPPAWQNVWICTKPNGHLQATGFDKLGRKQYRYHTNWSLIRNEKKHDRMLEFGVAIPQLRKQLEKDLRKKQLSKEKVIALALSLLEHTFIRIGNDAYAKKYNSHGLTTLRNKHIKINGSKFRLSFTGKKGIIQDIEVSHLRLAKLMKKLRDLPGQELFQYLEADGSRNSIDSGMVNDYIRQYTGNDFTAKDFRTWAGTVNALVYLSGKKPFESATEAKRNINEALDFVALQLGNTRTVCKKYYVHPALLGAYEEGRLFIYLKKLSNLNEGSVKSKMQKTEERVLLNFLRKEGR</sequence>
<dbReference type="EC" id="5.6.2.1" evidence="3"/>
<evidence type="ECO:0000256" key="2">
    <source>
        <dbReference type="ARBA" id="ARBA00006645"/>
    </source>
</evidence>
<evidence type="ECO:0000256" key="3">
    <source>
        <dbReference type="ARBA" id="ARBA00012891"/>
    </source>
</evidence>
<dbReference type="InterPro" id="IPR049331">
    <property type="entry name" value="Top1B_N_bact"/>
</dbReference>
<dbReference type="PRINTS" id="PR00416">
    <property type="entry name" value="EUTPISMRASEI"/>
</dbReference>
<dbReference type="eggNOG" id="COG3569">
    <property type="taxonomic scope" value="Bacteria"/>
</dbReference>
<dbReference type="SUPFAM" id="SSF56349">
    <property type="entry name" value="DNA breaking-rejoining enzymes"/>
    <property type="match status" value="1"/>
</dbReference>
<proteinExistence type="inferred from homology"/>
<gene>
    <name evidence="9" type="ordered locus">Solca_1248</name>
</gene>
<dbReference type="GO" id="GO:0003677">
    <property type="term" value="F:DNA binding"/>
    <property type="evidence" value="ECO:0007669"/>
    <property type="project" value="UniProtKB-KW"/>
</dbReference>
<protein>
    <recommendedName>
        <fullName evidence="3">DNA topoisomerase</fullName>
        <ecNumber evidence="3">5.6.2.1</ecNumber>
    </recommendedName>
</protein>
<dbReference type="RefSeq" id="WP_014679569.1">
    <property type="nucleotide sequence ID" value="NC_017770.1"/>
</dbReference>
<dbReference type="InterPro" id="IPR011010">
    <property type="entry name" value="DNA_brk_join_enz"/>
</dbReference>
<dbReference type="Pfam" id="PF21338">
    <property type="entry name" value="Top1B_N_bact"/>
    <property type="match status" value="1"/>
</dbReference>
<dbReference type="InterPro" id="IPR013500">
    <property type="entry name" value="TopoI_cat_euk"/>
</dbReference>
<name>H8KVG2_SOLCM</name>
<keyword evidence="5" id="KW-0238">DNA-binding</keyword>
<dbReference type="InterPro" id="IPR001631">
    <property type="entry name" value="TopoI"/>
</dbReference>
<keyword evidence="10" id="KW-1185">Reference proteome</keyword>
<keyword evidence="4" id="KW-0799">Topoisomerase</keyword>
<keyword evidence="6 9" id="KW-0413">Isomerase</keyword>
<dbReference type="GO" id="GO:0003917">
    <property type="term" value="F:DNA topoisomerase type I (single strand cut, ATP-independent) activity"/>
    <property type="evidence" value="ECO:0007669"/>
    <property type="project" value="UniProtKB-EC"/>
</dbReference>
<dbReference type="AlphaFoldDB" id="H8KVG2"/>
<reference evidence="9" key="1">
    <citation type="submission" date="2012-02" db="EMBL/GenBank/DDBJ databases">
        <title>The complete genome of Solitalea canadensis DSM 3403.</title>
        <authorList>
            <consortium name="US DOE Joint Genome Institute (JGI-PGF)"/>
            <person name="Lucas S."/>
            <person name="Copeland A."/>
            <person name="Lapidus A."/>
            <person name="Glavina del Rio T."/>
            <person name="Dalin E."/>
            <person name="Tice H."/>
            <person name="Bruce D."/>
            <person name="Goodwin L."/>
            <person name="Pitluck S."/>
            <person name="Peters L."/>
            <person name="Ovchinnikova G."/>
            <person name="Lu M."/>
            <person name="Kyrpides N."/>
            <person name="Mavromatis K."/>
            <person name="Ivanova N."/>
            <person name="Brettin T."/>
            <person name="Detter J.C."/>
            <person name="Han C."/>
            <person name="Larimer F."/>
            <person name="Land M."/>
            <person name="Hauser L."/>
            <person name="Markowitz V."/>
            <person name="Cheng J.-F."/>
            <person name="Hugenholtz P."/>
            <person name="Woyke T."/>
            <person name="Wu D."/>
            <person name="Spring S."/>
            <person name="Schroeder M."/>
            <person name="Kopitz M."/>
            <person name="Brambilla E."/>
            <person name="Klenk H.-P."/>
            <person name="Eisen J.A."/>
        </authorList>
    </citation>
    <scope>NUCLEOTIDE SEQUENCE</scope>
    <source>
        <strain evidence="9">DSM 3403</strain>
    </source>
</reference>
<dbReference type="PROSITE" id="PS52038">
    <property type="entry name" value="TOPO_IB_2"/>
    <property type="match status" value="1"/>
</dbReference>
<dbReference type="Gene3D" id="3.90.15.10">
    <property type="entry name" value="Topoisomerase I, Chain A, domain 3"/>
    <property type="match status" value="1"/>
</dbReference>
<dbReference type="InterPro" id="IPR014711">
    <property type="entry name" value="TopoI_cat_a-hlx-sub_euk"/>
</dbReference>
<dbReference type="KEGG" id="scn:Solca_1248"/>
<evidence type="ECO:0000259" key="7">
    <source>
        <dbReference type="Pfam" id="PF01028"/>
    </source>
</evidence>
<comment type="catalytic activity">
    <reaction evidence="1">
        <text>ATP-independent breakage of single-stranded DNA, followed by passage and rejoining.</text>
        <dbReference type="EC" id="5.6.2.1"/>
    </reaction>
</comment>
<dbReference type="STRING" id="929556.Solca_1248"/>
<dbReference type="OrthoDB" id="9778962at2"/>
<dbReference type="InterPro" id="IPR035447">
    <property type="entry name" value="DNA_topo_I_N_sf"/>
</dbReference>
<dbReference type="GO" id="GO:0006265">
    <property type="term" value="P:DNA topological change"/>
    <property type="evidence" value="ECO:0007669"/>
    <property type="project" value="InterPro"/>
</dbReference>